<gene>
    <name evidence="1" type="ORF">FC83_GL001929</name>
</gene>
<keyword evidence="2" id="KW-1185">Reference proteome</keyword>
<dbReference type="EMBL" id="AZGA01000020">
    <property type="protein sequence ID" value="KRM34792.1"/>
    <property type="molecule type" value="Genomic_DNA"/>
</dbReference>
<organism evidence="1 2">
    <name type="scientific">Agrilactobacillus composti DSM 18527 = JCM 14202</name>
    <dbReference type="NCBI Taxonomy" id="1423734"/>
    <lineage>
        <taxon>Bacteria</taxon>
        <taxon>Bacillati</taxon>
        <taxon>Bacillota</taxon>
        <taxon>Bacilli</taxon>
        <taxon>Lactobacillales</taxon>
        <taxon>Lactobacillaceae</taxon>
        <taxon>Agrilactobacillus</taxon>
    </lineage>
</organism>
<comment type="caution">
    <text evidence="1">The sequence shown here is derived from an EMBL/GenBank/DDBJ whole genome shotgun (WGS) entry which is preliminary data.</text>
</comment>
<dbReference type="AlphaFoldDB" id="X0PD35"/>
<dbReference type="Proteomes" id="UP000051236">
    <property type="component" value="Unassembled WGS sequence"/>
</dbReference>
<protein>
    <submittedName>
        <fullName evidence="1">Uncharacterized protein</fullName>
    </submittedName>
</protein>
<dbReference type="STRING" id="1423734.FC83_GL001929"/>
<accession>X0PD35</accession>
<dbReference type="PATRIC" id="fig|1423734.3.peg.1952"/>
<dbReference type="RefSeq" id="WP_035451091.1">
    <property type="nucleotide sequence ID" value="NZ_AZGA01000020.1"/>
</dbReference>
<evidence type="ECO:0000313" key="2">
    <source>
        <dbReference type="Proteomes" id="UP000051236"/>
    </source>
</evidence>
<proteinExistence type="predicted"/>
<evidence type="ECO:0000313" key="1">
    <source>
        <dbReference type="EMBL" id="KRM34792.1"/>
    </source>
</evidence>
<sequence>MVETFTIADAKTQQTEPGKYLVLPKARLIDLSFDQHSGNFVMSYEQARNNFIQIPDATMPIPLLDTTLTVKRSDLGAVAMAAFTKALGQNVVAKTLDLTGQDKAGTPQDLSIKGVLEPDQATILLHVLQHNTDGTVAFADASFKQDKAQTLANRSDDFRITFTNRQSVFVPAKTFGDYLLSFFNS</sequence>
<reference evidence="1 2" key="1">
    <citation type="journal article" date="2015" name="Genome Announc.">
        <title>Expanding the biotechnology potential of lactobacilli through comparative genomics of 213 strains and associated genera.</title>
        <authorList>
            <person name="Sun Z."/>
            <person name="Harris H.M."/>
            <person name="McCann A."/>
            <person name="Guo C."/>
            <person name="Argimon S."/>
            <person name="Zhang W."/>
            <person name="Yang X."/>
            <person name="Jeffery I.B."/>
            <person name="Cooney J.C."/>
            <person name="Kagawa T.F."/>
            <person name="Liu W."/>
            <person name="Song Y."/>
            <person name="Salvetti E."/>
            <person name="Wrobel A."/>
            <person name="Rasinkangas P."/>
            <person name="Parkhill J."/>
            <person name="Rea M.C."/>
            <person name="O'Sullivan O."/>
            <person name="Ritari J."/>
            <person name="Douillard F.P."/>
            <person name="Paul Ross R."/>
            <person name="Yang R."/>
            <person name="Briner A.E."/>
            <person name="Felis G.E."/>
            <person name="de Vos W.M."/>
            <person name="Barrangou R."/>
            <person name="Klaenhammer T.R."/>
            <person name="Caufield P.W."/>
            <person name="Cui Y."/>
            <person name="Zhang H."/>
            <person name="O'Toole P.W."/>
        </authorList>
    </citation>
    <scope>NUCLEOTIDE SEQUENCE [LARGE SCALE GENOMIC DNA]</scope>
    <source>
        <strain evidence="1 2">DSM 18527</strain>
    </source>
</reference>
<name>X0PD35_9LACO</name>